<dbReference type="EMBL" id="CP159218">
    <property type="protein sequence ID" value="XCG62996.1"/>
    <property type="molecule type" value="Genomic_DNA"/>
</dbReference>
<accession>A0AAU8DMJ7</accession>
<name>A0AAU8DMJ7_9ACTN</name>
<dbReference type="InterPro" id="IPR015421">
    <property type="entry name" value="PyrdxlP-dep_Trfase_major"/>
</dbReference>
<dbReference type="InterPro" id="IPR015422">
    <property type="entry name" value="PyrdxlP-dep_Trfase_small"/>
</dbReference>
<evidence type="ECO:0000259" key="1">
    <source>
        <dbReference type="Pfam" id="PF00266"/>
    </source>
</evidence>
<dbReference type="RefSeq" id="WP_353648611.1">
    <property type="nucleotide sequence ID" value="NZ_CP159218.1"/>
</dbReference>
<dbReference type="NCBIfam" id="TIGR01976">
    <property type="entry name" value="am_tr_V_VC1184"/>
    <property type="match status" value="1"/>
</dbReference>
<dbReference type="InterPro" id="IPR000192">
    <property type="entry name" value="Aminotrans_V_dom"/>
</dbReference>
<organism evidence="2">
    <name type="scientific">Nakamurella sp. A5-74</name>
    <dbReference type="NCBI Taxonomy" id="3158264"/>
    <lineage>
        <taxon>Bacteria</taxon>
        <taxon>Bacillati</taxon>
        <taxon>Actinomycetota</taxon>
        <taxon>Actinomycetes</taxon>
        <taxon>Nakamurellales</taxon>
        <taxon>Nakamurellaceae</taxon>
        <taxon>Nakamurella</taxon>
    </lineage>
</organism>
<dbReference type="PANTHER" id="PTHR43586:SF21">
    <property type="entry name" value="PYRIDOXAL PHOSPHATE (PLP)-DEPENDENT ASPARTATE AMINOTRANSFERASE SUPERFAMILY"/>
    <property type="match status" value="1"/>
</dbReference>
<dbReference type="Gene3D" id="3.40.640.10">
    <property type="entry name" value="Type I PLP-dependent aspartate aminotransferase-like (Major domain)"/>
    <property type="match status" value="1"/>
</dbReference>
<dbReference type="Gene3D" id="3.90.1150.10">
    <property type="entry name" value="Aspartate Aminotransferase, domain 1"/>
    <property type="match status" value="1"/>
</dbReference>
<dbReference type="SUPFAM" id="SSF53383">
    <property type="entry name" value="PLP-dependent transferases"/>
    <property type="match status" value="1"/>
</dbReference>
<dbReference type="PANTHER" id="PTHR43586">
    <property type="entry name" value="CYSTEINE DESULFURASE"/>
    <property type="match status" value="1"/>
</dbReference>
<sequence length="406" mass="42383">MSTAAAVTTPFSVGSFRAAFPSLASGIAHFDGPGGTQTPAVVGQAIADTLTGPLSNRGTSVSSERNADAVVGAFRAAYADFLALPAGGIVYGRSATQLTYDFSRALAKTWTTGDEVLVSRLDHDANVRPWVQAAEAAGAVVRWIDIDPATGELDAESMGAAIGERTRLVAVTAASNLIGTRPDIAAVADRVHAVGALLYVDGVHAAAHTLIDVPALGADFFVCSPYKFFGPHCGVLAASPELLDSIHPDKLLPSTDVVPERFEFGTLPYEIMAGATAAVDFIASWGAGDSRRARLVTALEIFDDRETALRERLETGLAELGAVLHSRASSRTPTLLVTFPGSSMQEASAFLAAQDVLAPSGTFYALEPAQRLGLPAEGGLRVGVAAYTSDDDVDRLIAGLRKFRAR</sequence>
<dbReference type="InterPro" id="IPR011340">
    <property type="entry name" value="Cys_dSase-rel"/>
</dbReference>
<dbReference type="InterPro" id="IPR015424">
    <property type="entry name" value="PyrdxlP-dep_Trfase"/>
</dbReference>
<reference evidence="2" key="1">
    <citation type="submission" date="2024-05" db="EMBL/GenBank/DDBJ databases">
        <authorList>
            <person name="Cai S.Y."/>
            <person name="Jin L.M."/>
            <person name="Li H.R."/>
        </authorList>
    </citation>
    <scope>NUCLEOTIDE SEQUENCE</scope>
    <source>
        <strain evidence="2">A5-74</strain>
    </source>
</reference>
<dbReference type="AlphaFoldDB" id="A0AAU8DMJ7"/>
<proteinExistence type="predicted"/>
<gene>
    <name evidence="2" type="ORF">ABLG96_17545</name>
</gene>
<feature type="domain" description="Aminotransferase class V" evidence="1">
    <location>
        <begin position="30"/>
        <end position="396"/>
    </location>
</feature>
<protein>
    <submittedName>
        <fullName evidence="2">Cysteine desulfurase-like protein</fullName>
    </submittedName>
</protein>
<evidence type="ECO:0000313" key="2">
    <source>
        <dbReference type="EMBL" id="XCG62996.1"/>
    </source>
</evidence>
<dbReference type="Pfam" id="PF00266">
    <property type="entry name" value="Aminotran_5"/>
    <property type="match status" value="1"/>
</dbReference>